<dbReference type="EMBL" id="JAAAJA010002159">
    <property type="protein sequence ID" value="KAG0242835.1"/>
    <property type="molecule type" value="Genomic_DNA"/>
</dbReference>
<dbReference type="OrthoDB" id="2448410at2759"/>
<keyword evidence="2" id="KW-1185">Reference proteome</keyword>
<dbReference type="Proteomes" id="UP000726737">
    <property type="component" value="Unassembled WGS sequence"/>
</dbReference>
<name>A0A9P6TTW1_9FUNG</name>
<evidence type="ECO:0000313" key="2">
    <source>
        <dbReference type="Proteomes" id="UP000726737"/>
    </source>
</evidence>
<dbReference type="AlphaFoldDB" id="A0A9P6TTW1"/>
<gene>
    <name evidence="1" type="ORF">BG011_003229</name>
</gene>
<proteinExistence type="predicted"/>
<organism evidence="1 2">
    <name type="scientific">Mortierella polycephala</name>
    <dbReference type="NCBI Taxonomy" id="41804"/>
    <lineage>
        <taxon>Eukaryota</taxon>
        <taxon>Fungi</taxon>
        <taxon>Fungi incertae sedis</taxon>
        <taxon>Mucoromycota</taxon>
        <taxon>Mortierellomycotina</taxon>
        <taxon>Mortierellomycetes</taxon>
        <taxon>Mortierellales</taxon>
        <taxon>Mortierellaceae</taxon>
        <taxon>Mortierella</taxon>
    </lineage>
</organism>
<reference evidence="1" key="1">
    <citation type="journal article" date="2020" name="Fungal Divers.">
        <title>Resolving the Mortierellaceae phylogeny through synthesis of multi-gene phylogenetics and phylogenomics.</title>
        <authorList>
            <person name="Vandepol N."/>
            <person name="Liber J."/>
            <person name="Desiro A."/>
            <person name="Na H."/>
            <person name="Kennedy M."/>
            <person name="Barry K."/>
            <person name="Grigoriev I.V."/>
            <person name="Miller A.N."/>
            <person name="O'Donnell K."/>
            <person name="Stajich J.E."/>
            <person name="Bonito G."/>
        </authorList>
    </citation>
    <scope>NUCLEOTIDE SEQUENCE</scope>
    <source>
        <strain evidence="1">KOD948</strain>
    </source>
</reference>
<sequence>MKEQLRMVAVDDNDDEMEQLKQMSMVLYPSRAKAIGQQKDYGVLAYIACCRGKGPSEDLLNAITAVSADKAFKPFFLPNRGSAVVDEDE</sequence>
<protein>
    <submittedName>
        <fullName evidence="1">Uncharacterized protein</fullName>
    </submittedName>
</protein>
<evidence type="ECO:0000313" key="1">
    <source>
        <dbReference type="EMBL" id="KAG0242835.1"/>
    </source>
</evidence>
<feature type="non-terminal residue" evidence="1">
    <location>
        <position position="89"/>
    </location>
</feature>
<accession>A0A9P6TTW1</accession>
<comment type="caution">
    <text evidence="1">The sequence shown here is derived from an EMBL/GenBank/DDBJ whole genome shotgun (WGS) entry which is preliminary data.</text>
</comment>